<keyword evidence="1" id="KW-0175">Coiled coil</keyword>
<name>A0A6C0J0Z7_9ZZZZ</name>
<organism evidence="2">
    <name type="scientific">viral metagenome</name>
    <dbReference type="NCBI Taxonomy" id="1070528"/>
    <lineage>
        <taxon>unclassified sequences</taxon>
        <taxon>metagenomes</taxon>
        <taxon>organismal metagenomes</taxon>
    </lineage>
</organism>
<reference evidence="2" key="1">
    <citation type="journal article" date="2020" name="Nature">
        <title>Giant virus diversity and host interactions through global metagenomics.</title>
        <authorList>
            <person name="Schulz F."/>
            <person name="Roux S."/>
            <person name="Paez-Espino D."/>
            <person name="Jungbluth S."/>
            <person name="Walsh D.A."/>
            <person name="Denef V.J."/>
            <person name="McMahon K.D."/>
            <person name="Konstantinidis K.T."/>
            <person name="Eloe-Fadrosh E.A."/>
            <person name="Kyrpides N.C."/>
            <person name="Woyke T."/>
        </authorList>
    </citation>
    <scope>NUCLEOTIDE SEQUENCE</scope>
    <source>
        <strain evidence="2">GVMAG-M-3300025699-48</strain>
    </source>
</reference>
<dbReference type="EMBL" id="MN740307">
    <property type="protein sequence ID" value="QHT99321.1"/>
    <property type="molecule type" value="Genomic_DNA"/>
</dbReference>
<dbReference type="AlphaFoldDB" id="A0A6C0J0Z7"/>
<proteinExistence type="predicted"/>
<evidence type="ECO:0000313" key="2">
    <source>
        <dbReference type="EMBL" id="QHT99321.1"/>
    </source>
</evidence>
<sequence length="188" mass="21753">MQNCNKCSLKNDNIYNYATFQQNYNKNKSDFIIEGLENNKASTTDIKNTEDLNNENTLFNKLYAEYLTCSIPNTDLCKSILNQYNVQSDKVENLNQDKTAKGIKYTTCDNLKKKCEGVHITINNTNAIISDLNDQIYKKNQELATCDEHKKRCEQLGANISNKNKEIRDLEKIIQNEKDTFKKNKCNQ</sequence>
<feature type="coiled-coil region" evidence="1">
    <location>
        <begin position="146"/>
        <end position="180"/>
    </location>
</feature>
<accession>A0A6C0J0Z7</accession>
<evidence type="ECO:0000256" key="1">
    <source>
        <dbReference type="SAM" id="Coils"/>
    </source>
</evidence>
<protein>
    <submittedName>
        <fullName evidence="2">Uncharacterized protein</fullName>
    </submittedName>
</protein>